<reference evidence="6" key="1">
    <citation type="journal article" date="2023" name="Genome Biol. Evol.">
        <title>First Whole Genome Sequence and Flow Cytometry Genome Size Data for the Lichen-Forming Fungus Ramalina farinacea (Ascomycota).</title>
        <authorList>
            <person name="Llewellyn T."/>
            <person name="Mian S."/>
            <person name="Hill R."/>
            <person name="Leitch I.J."/>
            <person name="Gaya E."/>
        </authorList>
    </citation>
    <scope>NUCLEOTIDE SEQUENCE</scope>
    <source>
        <strain evidence="6">LIQ254RAFAR</strain>
    </source>
</reference>
<organism evidence="6 7">
    <name type="scientific">Ramalina farinacea</name>
    <dbReference type="NCBI Taxonomy" id="258253"/>
    <lineage>
        <taxon>Eukaryota</taxon>
        <taxon>Fungi</taxon>
        <taxon>Dikarya</taxon>
        <taxon>Ascomycota</taxon>
        <taxon>Pezizomycotina</taxon>
        <taxon>Lecanoromycetes</taxon>
        <taxon>OSLEUM clade</taxon>
        <taxon>Lecanoromycetidae</taxon>
        <taxon>Lecanorales</taxon>
        <taxon>Lecanorineae</taxon>
        <taxon>Ramalinaceae</taxon>
        <taxon>Ramalina</taxon>
    </lineage>
</organism>
<evidence type="ECO:0000313" key="7">
    <source>
        <dbReference type="Proteomes" id="UP001161017"/>
    </source>
</evidence>
<evidence type="ECO:0000256" key="4">
    <source>
        <dbReference type="ARBA" id="ARBA00035129"/>
    </source>
</evidence>
<dbReference type="PANTHER" id="PTHR28235">
    <property type="entry name" value="PROTEIN FYV4, MITOCHONDRIAL"/>
    <property type="match status" value="1"/>
</dbReference>
<name>A0AA43QVH5_9LECA</name>
<protein>
    <recommendedName>
        <fullName evidence="4">Small ribosomal subunit protein mS41</fullName>
    </recommendedName>
</protein>
<dbReference type="Proteomes" id="UP001161017">
    <property type="component" value="Unassembled WGS sequence"/>
</dbReference>
<comment type="subcellular location">
    <subcellularLocation>
        <location evidence="1">Mitochondrion</location>
    </subcellularLocation>
</comment>
<dbReference type="Pfam" id="PF09597">
    <property type="entry name" value="SAM_Ribosomal_mS41"/>
    <property type="match status" value="1"/>
</dbReference>
<dbReference type="PANTHER" id="PTHR28235:SF1">
    <property type="entry name" value="SMALL RIBOSOMAL SUBUNIT PROTEIN MS41"/>
    <property type="match status" value="1"/>
</dbReference>
<sequence length="239" mass="26638">MITRKITTSTTSLTPRLQLCSKCCSQRFLHARASQPSIPPSTPFVPDAATFLSLIGRGLSQHAKKIPDWQSLFTLSSTQLRDLGVEPARTRRYLLWWRDKFRKGITGIGGDLKHVKDGEAELRVVEVAAPKAQGSSTRQADLLAPLKRLVVNEPAETPSEQLQLDEVKPVEGMRVKGAGIIVGPHVSHVKGSRGSVARIKAQEGMWEVRRGVKVDGGERRKLQVRRKRLLEERRTTRAK</sequence>
<dbReference type="EMBL" id="JAPUFD010000025">
    <property type="protein sequence ID" value="MDI1493348.1"/>
    <property type="molecule type" value="Genomic_DNA"/>
</dbReference>
<dbReference type="GO" id="GO:0005739">
    <property type="term" value="C:mitochondrion"/>
    <property type="evidence" value="ECO:0007669"/>
    <property type="project" value="UniProtKB-SubCell"/>
</dbReference>
<proteinExistence type="inferred from homology"/>
<evidence type="ECO:0000259" key="5">
    <source>
        <dbReference type="SMART" id="SM01238"/>
    </source>
</evidence>
<evidence type="ECO:0000313" key="6">
    <source>
        <dbReference type="EMBL" id="MDI1493348.1"/>
    </source>
</evidence>
<accession>A0AA43QVH5</accession>
<dbReference type="InterPro" id="IPR019083">
    <property type="entry name" value="SAM_Ribosomal_mS41"/>
</dbReference>
<comment type="caution">
    <text evidence="6">The sequence shown here is derived from an EMBL/GenBank/DDBJ whole genome shotgun (WGS) entry which is preliminary data.</text>
</comment>
<evidence type="ECO:0000256" key="2">
    <source>
        <dbReference type="ARBA" id="ARBA00010492"/>
    </source>
</evidence>
<evidence type="ECO:0000256" key="1">
    <source>
        <dbReference type="ARBA" id="ARBA00004173"/>
    </source>
</evidence>
<feature type="domain" description="Small ribosomal subunit protein mS41 SAM" evidence="5">
    <location>
        <begin position="48"/>
        <end position="104"/>
    </location>
</feature>
<dbReference type="SMART" id="SM01238">
    <property type="entry name" value="IGR"/>
    <property type="match status" value="1"/>
</dbReference>
<dbReference type="AlphaFoldDB" id="A0AA43QVH5"/>
<dbReference type="InterPro" id="IPR039603">
    <property type="entry name" value="Ribosomal_mS41"/>
</dbReference>
<keyword evidence="3" id="KW-0496">Mitochondrion</keyword>
<keyword evidence="7" id="KW-1185">Reference proteome</keyword>
<comment type="similarity">
    <text evidence="2">Belongs to the mitochondrion-specific ribosomal protein mS41 family.</text>
</comment>
<gene>
    <name evidence="6" type="primary">FYV4</name>
    <name evidence="6" type="ORF">OHK93_005136</name>
</gene>
<evidence type="ECO:0000256" key="3">
    <source>
        <dbReference type="ARBA" id="ARBA00023128"/>
    </source>
</evidence>